<gene>
    <name evidence="1" type="ORF">I4F81_004812</name>
</gene>
<name>A0ACC3BWK7_PYRYE</name>
<sequence length="258" mass="27246">MTAGGSVPNATAVAAGVTGSAGRRPPAISSTSGGAREWLAEAVVYDPVEDSEVASWATGGRREHTLRRWALLAPLLTLYRNSPTATLLRDTSVFDVFATSRTTLGLCMDEECAIKIAVDTVRGGRPVVNTTSVPLLQFRGLDGLSMGVDMADGGLLSLGRSVWGQPPATPPGGCVGAMAVWWPLLSRGRRHAGRWAAGLCAPNPIRGVRCGRRGPKRRPRAPPVPAARRLVCPRPGWHVPRTSTQFSGQPERQGAVAC</sequence>
<organism evidence="1 2">
    <name type="scientific">Pyropia yezoensis</name>
    <name type="common">Susabi-nori</name>
    <name type="synonym">Porphyra yezoensis</name>
    <dbReference type="NCBI Taxonomy" id="2788"/>
    <lineage>
        <taxon>Eukaryota</taxon>
        <taxon>Rhodophyta</taxon>
        <taxon>Bangiophyceae</taxon>
        <taxon>Bangiales</taxon>
        <taxon>Bangiaceae</taxon>
        <taxon>Pyropia</taxon>
    </lineage>
</organism>
<keyword evidence="2" id="KW-1185">Reference proteome</keyword>
<dbReference type="EMBL" id="CM020618">
    <property type="protein sequence ID" value="KAK1862238.1"/>
    <property type="molecule type" value="Genomic_DNA"/>
</dbReference>
<protein>
    <submittedName>
        <fullName evidence="1">Uncharacterized protein</fullName>
    </submittedName>
</protein>
<proteinExistence type="predicted"/>
<evidence type="ECO:0000313" key="2">
    <source>
        <dbReference type="Proteomes" id="UP000798662"/>
    </source>
</evidence>
<dbReference type="Proteomes" id="UP000798662">
    <property type="component" value="Chromosome 1"/>
</dbReference>
<evidence type="ECO:0000313" key="1">
    <source>
        <dbReference type="EMBL" id="KAK1862238.1"/>
    </source>
</evidence>
<accession>A0ACC3BWK7</accession>
<comment type="caution">
    <text evidence="1">The sequence shown here is derived from an EMBL/GenBank/DDBJ whole genome shotgun (WGS) entry which is preliminary data.</text>
</comment>
<reference evidence="1" key="1">
    <citation type="submission" date="2019-11" db="EMBL/GenBank/DDBJ databases">
        <title>Nori genome reveals adaptations in red seaweeds to the harsh intertidal environment.</title>
        <authorList>
            <person name="Wang D."/>
            <person name="Mao Y."/>
        </authorList>
    </citation>
    <scope>NUCLEOTIDE SEQUENCE</scope>
    <source>
        <tissue evidence="1">Gametophyte</tissue>
    </source>
</reference>